<dbReference type="InterPro" id="IPR006129">
    <property type="entry name" value="AdhesinB"/>
</dbReference>
<gene>
    <name evidence="8" type="ORF">H4W27_001386</name>
</gene>
<feature type="region of interest" description="Disordered" evidence="6">
    <location>
        <begin position="125"/>
        <end position="158"/>
    </location>
</feature>
<evidence type="ECO:0000313" key="8">
    <source>
        <dbReference type="EMBL" id="MBE1524268.1"/>
    </source>
</evidence>
<evidence type="ECO:0000313" key="9">
    <source>
        <dbReference type="Proteomes" id="UP000643525"/>
    </source>
</evidence>
<evidence type="ECO:0000256" key="2">
    <source>
        <dbReference type="ARBA" id="ARBA00022448"/>
    </source>
</evidence>
<comment type="caution">
    <text evidence="8">The sequence shown here is derived from an EMBL/GenBank/DDBJ whole genome shotgun (WGS) entry which is preliminary data.</text>
</comment>
<keyword evidence="4 7" id="KW-0732">Signal</keyword>
<sequence>MRFHPTALSIGGALFVTSLSGCASATPTQEQSPAGEDLPVVLASFSVLEDMASAVGGDLVDTRTITPPGAEVHEYSPTPGDLRDTAQADLILFNGLGLEAWYEQFLTHTSAEVLMVSEGVQTLPVTRLPDAEAPEDDDEDDDDAPAADRSQAELPVNPHAWMSPAQAMVYVDNIEAALSELSPANAPQFARNAEAYRDEIRAIWDSAAQRLEPLRTGDGADGVHLVTCEGAFSYLAQDLGLKEHYLWPLNAEDQGSPQQVEAQIRYVAEHEVPTVFCESTVNDSAQQQVAESTGARLSDPLHVDSVTEPDGPAPSYLELLQHDLDLIIEGAQS</sequence>
<feature type="compositionally biased region" description="Acidic residues" evidence="6">
    <location>
        <begin position="132"/>
        <end position="145"/>
    </location>
</feature>
<protein>
    <submittedName>
        <fullName evidence="8">Manganese transport system substrate-binding protein</fullName>
    </submittedName>
</protein>
<comment type="similarity">
    <text evidence="5">Belongs to the bacterial solute-binding protein 9 family.</text>
</comment>
<proteinExistence type="inferred from homology"/>
<dbReference type="PRINTS" id="PR00690">
    <property type="entry name" value="ADHESNFAMILY"/>
</dbReference>
<dbReference type="Pfam" id="PF01297">
    <property type="entry name" value="ZnuA"/>
    <property type="match status" value="1"/>
</dbReference>
<keyword evidence="9" id="KW-1185">Reference proteome</keyword>
<comment type="subcellular location">
    <subcellularLocation>
        <location evidence="1">Cell envelope</location>
    </subcellularLocation>
</comment>
<dbReference type="SUPFAM" id="SSF53807">
    <property type="entry name" value="Helical backbone' metal receptor"/>
    <property type="match status" value="1"/>
</dbReference>
<dbReference type="EMBL" id="JADBED010000001">
    <property type="protein sequence ID" value="MBE1524268.1"/>
    <property type="molecule type" value="Genomic_DNA"/>
</dbReference>
<feature type="region of interest" description="Disordered" evidence="6">
    <location>
        <begin position="287"/>
        <end position="314"/>
    </location>
</feature>
<dbReference type="PRINTS" id="PR00691">
    <property type="entry name" value="ADHESINB"/>
</dbReference>
<dbReference type="PROSITE" id="PS51257">
    <property type="entry name" value="PROKAR_LIPOPROTEIN"/>
    <property type="match status" value="1"/>
</dbReference>
<dbReference type="InterPro" id="IPR050492">
    <property type="entry name" value="Bact_metal-bind_prot9"/>
</dbReference>
<reference evidence="8 9" key="1">
    <citation type="submission" date="2020-10" db="EMBL/GenBank/DDBJ databases">
        <title>Sequencing the genomes of 1000 actinobacteria strains.</title>
        <authorList>
            <person name="Klenk H.-P."/>
        </authorList>
    </citation>
    <scope>NUCLEOTIDE SEQUENCE [LARGE SCALE GENOMIC DNA]</scope>
    <source>
        <strain evidence="8 9">DSM 15666</strain>
    </source>
</reference>
<accession>A0ABR9JEC1</accession>
<evidence type="ECO:0000256" key="4">
    <source>
        <dbReference type="ARBA" id="ARBA00022729"/>
    </source>
</evidence>
<evidence type="ECO:0000256" key="7">
    <source>
        <dbReference type="SAM" id="SignalP"/>
    </source>
</evidence>
<evidence type="ECO:0000256" key="5">
    <source>
        <dbReference type="RuleBase" id="RU003512"/>
    </source>
</evidence>
<dbReference type="PANTHER" id="PTHR42953">
    <property type="entry name" value="HIGH-AFFINITY ZINC UPTAKE SYSTEM PROTEIN ZNUA-RELATED"/>
    <property type="match status" value="1"/>
</dbReference>
<evidence type="ECO:0000256" key="3">
    <source>
        <dbReference type="ARBA" id="ARBA00022723"/>
    </source>
</evidence>
<feature type="signal peptide" evidence="7">
    <location>
        <begin position="1"/>
        <end position="25"/>
    </location>
</feature>
<organism evidence="8 9">
    <name type="scientific">Nesterenkonia lutea</name>
    <dbReference type="NCBI Taxonomy" id="272919"/>
    <lineage>
        <taxon>Bacteria</taxon>
        <taxon>Bacillati</taxon>
        <taxon>Actinomycetota</taxon>
        <taxon>Actinomycetes</taxon>
        <taxon>Micrococcales</taxon>
        <taxon>Micrococcaceae</taxon>
        <taxon>Nesterenkonia</taxon>
    </lineage>
</organism>
<dbReference type="InterPro" id="IPR006128">
    <property type="entry name" value="Lipoprotein_PsaA-like"/>
</dbReference>
<keyword evidence="2 5" id="KW-0813">Transport</keyword>
<feature type="chain" id="PRO_5046541938" evidence="7">
    <location>
        <begin position="26"/>
        <end position="333"/>
    </location>
</feature>
<name>A0ABR9JEC1_9MICC</name>
<dbReference type="Gene3D" id="3.40.50.1980">
    <property type="entry name" value="Nitrogenase molybdenum iron protein domain"/>
    <property type="match status" value="2"/>
</dbReference>
<dbReference type="RefSeq" id="WP_192595306.1">
    <property type="nucleotide sequence ID" value="NZ_BAAALJ010000024.1"/>
</dbReference>
<evidence type="ECO:0000256" key="6">
    <source>
        <dbReference type="SAM" id="MobiDB-lite"/>
    </source>
</evidence>
<dbReference type="InterPro" id="IPR006127">
    <property type="entry name" value="ZnuA-like"/>
</dbReference>
<evidence type="ECO:0000256" key="1">
    <source>
        <dbReference type="ARBA" id="ARBA00004196"/>
    </source>
</evidence>
<dbReference type="Proteomes" id="UP000643525">
    <property type="component" value="Unassembled WGS sequence"/>
</dbReference>
<dbReference type="PANTHER" id="PTHR42953:SF1">
    <property type="entry name" value="METAL-BINDING PROTEIN HI_0362-RELATED"/>
    <property type="match status" value="1"/>
</dbReference>
<keyword evidence="3" id="KW-0479">Metal-binding</keyword>